<dbReference type="GO" id="GO:0016887">
    <property type="term" value="F:ATP hydrolysis activity"/>
    <property type="evidence" value="ECO:0007669"/>
    <property type="project" value="InterPro"/>
</dbReference>
<dbReference type="PANTHER" id="PTHR43520">
    <property type="entry name" value="ATP7, ISOFORM B"/>
    <property type="match status" value="1"/>
</dbReference>
<dbReference type="OrthoDB" id="432719at2759"/>
<dbReference type="Gene3D" id="3.40.1110.10">
    <property type="entry name" value="Calcium-transporting ATPase, cytoplasmic domain N"/>
    <property type="match status" value="1"/>
</dbReference>
<dbReference type="GO" id="GO:0055070">
    <property type="term" value="P:copper ion homeostasis"/>
    <property type="evidence" value="ECO:0007669"/>
    <property type="project" value="TreeGrafter"/>
</dbReference>
<feature type="transmembrane region" description="Helical" evidence="10">
    <location>
        <begin position="861"/>
        <end position="894"/>
    </location>
</feature>
<evidence type="ECO:0000256" key="4">
    <source>
        <dbReference type="ARBA" id="ARBA00022723"/>
    </source>
</evidence>
<feature type="transmembrane region" description="Helical" evidence="10">
    <location>
        <begin position="611"/>
        <end position="629"/>
    </location>
</feature>
<dbReference type="CDD" id="cd00371">
    <property type="entry name" value="HMA"/>
    <property type="match status" value="2"/>
</dbReference>
<dbReference type="InterPro" id="IPR023299">
    <property type="entry name" value="ATPase_P-typ_cyto_dom_N"/>
</dbReference>
<dbReference type="InterPro" id="IPR036412">
    <property type="entry name" value="HAD-like_sf"/>
</dbReference>
<keyword evidence="9 10" id="KW-0472">Membrane</keyword>
<keyword evidence="14" id="KW-1185">Reference proteome</keyword>
<dbReference type="InterPro" id="IPR059000">
    <property type="entry name" value="ATPase_P-type_domA"/>
</dbReference>
<name>A0A1E4TU79_PACTA</name>
<comment type="subcellular location">
    <subcellularLocation>
        <location evidence="1">Membrane</location>
        <topology evidence="1">Multi-pass membrane protein</topology>
    </subcellularLocation>
</comment>
<evidence type="ECO:0000256" key="5">
    <source>
        <dbReference type="ARBA" id="ARBA00022741"/>
    </source>
</evidence>
<dbReference type="GO" id="GO:0005507">
    <property type="term" value="F:copper ion binding"/>
    <property type="evidence" value="ECO:0007669"/>
    <property type="project" value="TreeGrafter"/>
</dbReference>
<proteinExistence type="inferred from homology"/>
<dbReference type="InterPro" id="IPR023214">
    <property type="entry name" value="HAD_sf"/>
</dbReference>
<dbReference type="SUPFAM" id="SSF81660">
    <property type="entry name" value="Metal cation-transporting ATPase, ATP-binding domain N"/>
    <property type="match status" value="1"/>
</dbReference>
<accession>A0A1E4TU79</accession>
<dbReference type="Pfam" id="PF00122">
    <property type="entry name" value="E1-E2_ATPase"/>
    <property type="match status" value="1"/>
</dbReference>
<dbReference type="Pfam" id="PF00403">
    <property type="entry name" value="HMA"/>
    <property type="match status" value="1"/>
</dbReference>
<feature type="transmembrane region" description="Helical" evidence="10">
    <location>
        <begin position="1275"/>
        <end position="1294"/>
    </location>
</feature>
<dbReference type="STRING" id="669874.A0A1E4TU79"/>
<keyword evidence="7" id="KW-1278">Translocase</keyword>
<comment type="similarity">
    <text evidence="2 10">Belongs to the cation transport ATPase (P-type) (TC 3.A.3) family. Type IB subfamily.</text>
</comment>
<dbReference type="NCBIfam" id="TIGR01525">
    <property type="entry name" value="ATPase-IB_hvy"/>
    <property type="match status" value="1"/>
</dbReference>
<evidence type="ECO:0000256" key="3">
    <source>
        <dbReference type="ARBA" id="ARBA00022692"/>
    </source>
</evidence>
<dbReference type="SUPFAM" id="SSF56784">
    <property type="entry name" value="HAD-like"/>
    <property type="match status" value="1"/>
</dbReference>
<feature type="region of interest" description="Disordered" evidence="11">
    <location>
        <begin position="664"/>
        <end position="707"/>
    </location>
</feature>
<dbReference type="GO" id="GO:0016020">
    <property type="term" value="C:membrane"/>
    <property type="evidence" value="ECO:0007669"/>
    <property type="project" value="UniProtKB-SubCell"/>
</dbReference>
<dbReference type="SUPFAM" id="SSF81653">
    <property type="entry name" value="Calcium ATPase, transduction domain A"/>
    <property type="match status" value="1"/>
</dbReference>
<dbReference type="GO" id="GO:0043682">
    <property type="term" value="F:P-type divalent copper transporter activity"/>
    <property type="evidence" value="ECO:0007669"/>
    <property type="project" value="TreeGrafter"/>
</dbReference>
<feature type="transmembrane region" description="Helical" evidence="10">
    <location>
        <begin position="575"/>
        <end position="599"/>
    </location>
</feature>
<keyword evidence="6 10" id="KW-0067">ATP-binding</keyword>
<dbReference type="InterPro" id="IPR006121">
    <property type="entry name" value="HMA_dom"/>
</dbReference>
<dbReference type="InterPro" id="IPR044492">
    <property type="entry name" value="P_typ_ATPase_HD_dom"/>
</dbReference>
<dbReference type="PROSITE" id="PS50846">
    <property type="entry name" value="HMA_2"/>
    <property type="match status" value="1"/>
</dbReference>
<keyword evidence="5 10" id="KW-0547">Nucleotide-binding</keyword>
<dbReference type="PROSITE" id="PS00154">
    <property type="entry name" value="ATPASE_E1_E2"/>
    <property type="match status" value="1"/>
</dbReference>
<gene>
    <name evidence="13" type="ORF">PACTADRAFT_50045</name>
</gene>
<evidence type="ECO:0000256" key="2">
    <source>
        <dbReference type="ARBA" id="ARBA00006024"/>
    </source>
</evidence>
<dbReference type="InterPro" id="IPR001757">
    <property type="entry name" value="P_typ_ATPase"/>
</dbReference>
<dbReference type="InterPro" id="IPR018303">
    <property type="entry name" value="ATPase_P-typ_P_site"/>
</dbReference>
<feature type="transmembrane region" description="Helical" evidence="10">
    <location>
        <begin position="531"/>
        <end position="554"/>
    </location>
</feature>
<dbReference type="InterPro" id="IPR036163">
    <property type="entry name" value="HMA_dom_sf"/>
</dbReference>
<dbReference type="NCBIfam" id="TIGR01494">
    <property type="entry name" value="ATPase_P-type"/>
    <property type="match status" value="1"/>
</dbReference>
<feature type="transmembrane region" description="Helical" evidence="10">
    <location>
        <begin position="818"/>
        <end position="841"/>
    </location>
</feature>
<keyword evidence="3 10" id="KW-0812">Transmembrane</keyword>
<keyword evidence="8 10" id="KW-1133">Transmembrane helix</keyword>
<evidence type="ECO:0000313" key="14">
    <source>
        <dbReference type="Proteomes" id="UP000094236"/>
    </source>
</evidence>
<dbReference type="Gene3D" id="3.40.50.1000">
    <property type="entry name" value="HAD superfamily/HAD-like"/>
    <property type="match status" value="1"/>
</dbReference>
<evidence type="ECO:0000256" key="11">
    <source>
        <dbReference type="SAM" id="MobiDB-lite"/>
    </source>
</evidence>
<keyword evidence="4 10" id="KW-0479">Metal-binding</keyword>
<dbReference type="SFLD" id="SFLDG00002">
    <property type="entry name" value="C1.7:_P-type_atpase_like"/>
    <property type="match status" value="1"/>
</dbReference>
<dbReference type="EMBL" id="KV454014">
    <property type="protein sequence ID" value="ODV95301.1"/>
    <property type="molecule type" value="Genomic_DNA"/>
</dbReference>
<feature type="compositionally biased region" description="Low complexity" evidence="11">
    <location>
        <begin position="671"/>
        <end position="693"/>
    </location>
</feature>
<dbReference type="GO" id="GO:0005524">
    <property type="term" value="F:ATP binding"/>
    <property type="evidence" value="ECO:0007669"/>
    <property type="project" value="UniProtKB-UniRule"/>
</dbReference>
<dbReference type="InterPro" id="IPR027256">
    <property type="entry name" value="P-typ_ATPase_IB"/>
</dbReference>
<evidence type="ECO:0000256" key="8">
    <source>
        <dbReference type="ARBA" id="ARBA00022989"/>
    </source>
</evidence>
<dbReference type="InterPro" id="IPR008250">
    <property type="entry name" value="ATPase_P-typ_transduc_dom_A_sf"/>
</dbReference>
<sequence length="1315" mass="144072">MEQLNIVLGNLHCEECSRNLRRAISSFFIVNEYISNDRSSSSSLNRHQLQQESELVEEGYGGPHEAERKPVVSFLLSENSLVLVGGKGVLKSREKKIIELLEDTGFDIISSELITANNSEEMYSKENMSSIFEPIISMLKKSKYIIEERKRHNVHLANCAVCREKHELDKSETKEKFKHLFAKKPQDDEATPVSSGKYEENFEQPEVVVAVPKEYRASFVIGGMTCVSCSNAVENAINEVLQSHNVKTMNENNELVYSVSPVSNVATVILPNKQLVNNIIANVKDIGYSCSLIELLPIERSTKYKITAAIGGITCAACASAINTAVKDLPFVSECAVNIVSKTGIFILDSDSKETLDRLKDSIEDIGYEFELVESVKISHASKQIQSRTVNLKIDGMYCEHCPEIINDFLKSYGDAIVINNPISLSNPYVKFTYIPAPPDLTIRSLLKKINELSPVFKVELVKLVALDEHLRKMAHVDTIKVLRRLVLATIVAIPTFIIGVVIMSLIPSKNHLRAWFMKPIWKGNVSRSTWALFILATPVYFFAADIFHLKALIEIRSLWKPHVPWKRRLFRFGSMNLLMSLGTSVAYFASIALLGLSARARKQSTGYSTTYFDSVVFLTFFLLIGRLLEAFSKSRAADAVVSLSGLKPSMAKLVHILSSSESADSVNPLSSSSSTAISSEFRPSAPSASSPAKEQQRDATSHLANESSYQFGDDEDIKIDYLEVGDYIRLAVGESPPADSIIVQGNTEFDESALTGESFAVKHSEGEQIFAGTVNIGPNSIIAKISALDGTSFLDQIVATVRDGQLKRAPIERTADVLTGYFVPVITLSAILTWLIWLGLGCTGKLPDSYLDIDVGGWVVWSLEFAIAVFVVACPCGIGLAAPTALFVGAGLAAKNGILARGGGAAFQEGSKVNVVCFDKTGTLTLGGEPKVTDFSILSNDTNEKSILRKIGFQIARDLELGSRHPLATAVKNFVNANSDGFTLDANKLPDVEEVPGRGLKGKFMFTNNDDEFWVKNEPREALLGNEFFLKENGCKPLLPEQQEVLNGWKKQGKSVILIALKCSKIWDNSENYHPIMIMAARDEIRPEAKSVIDNLHKQQITCWMISGDNEITARAAAAELGIDNVIAEVLPEEKADKIKWIQRTFYATSKNNSNSSSSSSSGSGSASHTTKRAIVAMVGDGINDAPALAVADIGIALASGSDLALTSSDFVLLAPQHPLIALLTLFSLSRTVFQRVKFNFGWALFYNTIGIPIAAGVIYPYNNSRLNPVWASAAMAASSVSVVLSSLALKFFKPPKVVLQQDIFDSTVIEKNW</sequence>
<dbReference type="SFLD" id="SFLDF00027">
    <property type="entry name" value="p-type_atpase"/>
    <property type="match status" value="1"/>
</dbReference>
<evidence type="ECO:0000256" key="6">
    <source>
        <dbReference type="ARBA" id="ARBA00022840"/>
    </source>
</evidence>
<feature type="domain" description="HMA" evidence="12">
    <location>
        <begin position="304"/>
        <end position="371"/>
    </location>
</feature>
<dbReference type="PRINTS" id="PR00119">
    <property type="entry name" value="CATATPASE"/>
</dbReference>
<evidence type="ECO:0000256" key="10">
    <source>
        <dbReference type="RuleBase" id="RU362081"/>
    </source>
</evidence>
<evidence type="ECO:0000313" key="13">
    <source>
        <dbReference type="EMBL" id="ODV95301.1"/>
    </source>
</evidence>
<feature type="transmembrane region" description="Helical" evidence="10">
    <location>
        <begin position="1242"/>
        <end position="1263"/>
    </location>
</feature>
<evidence type="ECO:0000256" key="7">
    <source>
        <dbReference type="ARBA" id="ARBA00022967"/>
    </source>
</evidence>
<evidence type="ECO:0000259" key="12">
    <source>
        <dbReference type="PROSITE" id="PS50846"/>
    </source>
</evidence>
<feature type="transmembrane region" description="Helical" evidence="10">
    <location>
        <begin position="482"/>
        <end position="507"/>
    </location>
</feature>
<protein>
    <recommendedName>
        <fullName evidence="12">HMA domain-containing protein</fullName>
    </recommendedName>
</protein>
<dbReference type="Proteomes" id="UP000094236">
    <property type="component" value="Unassembled WGS sequence"/>
</dbReference>
<organism evidence="13 14">
    <name type="scientific">Pachysolen tannophilus NRRL Y-2460</name>
    <dbReference type="NCBI Taxonomy" id="669874"/>
    <lineage>
        <taxon>Eukaryota</taxon>
        <taxon>Fungi</taxon>
        <taxon>Dikarya</taxon>
        <taxon>Ascomycota</taxon>
        <taxon>Saccharomycotina</taxon>
        <taxon>Pichiomycetes</taxon>
        <taxon>Pachysolenaceae</taxon>
        <taxon>Pachysolen</taxon>
    </lineage>
</organism>
<dbReference type="SUPFAM" id="SSF55008">
    <property type="entry name" value="HMA, heavy metal-associated domain"/>
    <property type="match status" value="2"/>
</dbReference>
<evidence type="ECO:0000256" key="1">
    <source>
        <dbReference type="ARBA" id="ARBA00004141"/>
    </source>
</evidence>
<dbReference type="SUPFAM" id="SSF81665">
    <property type="entry name" value="Calcium ATPase, transmembrane domain M"/>
    <property type="match status" value="1"/>
</dbReference>
<dbReference type="InterPro" id="IPR023298">
    <property type="entry name" value="ATPase_P-typ_TM_dom_sf"/>
</dbReference>
<dbReference type="Gene3D" id="2.70.150.10">
    <property type="entry name" value="Calcium-transporting ATPase, cytoplasmic transduction domain A"/>
    <property type="match status" value="1"/>
</dbReference>
<dbReference type="PANTHER" id="PTHR43520:SF32">
    <property type="entry name" value="COPPER RESISTANCE P-TYPE ATPASE (EUROFUNG)"/>
    <property type="match status" value="1"/>
</dbReference>
<evidence type="ECO:0000256" key="9">
    <source>
        <dbReference type="ARBA" id="ARBA00023136"/>
    </source>
</evidence>
<dbReference type="Pfam" id="PF00702">
    <property type="entry name" value="Hydrolase"/>
    <property type="match status" value="1"/>
</dbReference>
<reference evidence="14" key="1">
    <citation type="submission" date="2016-05" db="EMBL/GenBank/DDBJ databases">
        <title>Comparative genomics of biotechnologically important yeasts.</title>
        <authorList>
            <consortium name="DOE Joint Genome Institute"/>
            <person name="Riley R."/>
            <person name="Haridas S."/>
            <person name="Wolfe K.H."/>
            <person name="Lopes M.R."/>
            <person name="Hittinger C.T."/>
            <person name="Goker M."/>
            <person name="Salamov A."/>
            <person name="Wisecaver J."/>
            <person name="Long T.M."/>
            <person name="Aerts A.L."/>
            <person name="Barry K."/>
            <person name="Choi C."/>
            <person name="Clum A."/>
            <person name="Coughlan A.Y."/>
            <person name="Deshpande S."/>
            <person name="Douglass A.P."/>
            <person name="Hanson S.J."/>
            <person name="Klenk H.-P."/>
            <person name="Labutti K."/>
            <person name="Lapidus A."/>
            <person name="Lindquist E."/>
            <person name="Lipzen A."/>
            <person name="Meier-Kolthoff J.P."/>
            <person name="Ohm R.A."/>
            <person name="Otillar R.P."/>
            <person name="Pangilinan J."/>
            <person name="Peng Y."/>
            <person name="Rokas A."/>
            <person name="Rosa C.A."/>
            <person name="Scheuner C."/>
            <person name="Sibirny A.A."/>
            <person name="Slot J.C."/>
            <person name="Stielow J.B."/>
            <person name="Sun H."/>
            <person name="Kurtzman C.P."/>
            <person name="Blackwell M."/>
            <person name="Grigoriev I.V."/>
            <person name="Jeffries T.W."/>
        </authorList>
    </citation>
    <scope>NUCLEOTIDE SEQUENCE [LARGE SCALE GENOMIC DNA]</scope>
    <source>
        <strain evidence="14">NRRL Y-2460</strain>
    </source>
</reference>
<dbReference type="Gene3D" id="3.30.70.100">
    <property type="match status" value="2"/>
</dbReference>
<dbReference type="SFLD" id="SFLDS00003">
    <property type="entry name" value="Haloacid_Dehalogenase"/>
    <property type="match status" value="1"/>
</dbReference>